<evidence type="ECO:0000313" key="2">
    <source>
        <dbReference type="Proteomes" id="UP000824469"/>
    </source>
</evidence>
<reference evidence="1 2" key="1">
    <citation type="journal article" date="2021" name="Nat. Plants">
        <title>The Taxus genome provides insights into paclitaxel biosynthesis.</title>
        <authorList>
            <person name="Xiong X."/>
            <person name="Gou J."/>
            <person name="Liao Q."/>
            <person name="Li Y."/>
            <person name="Zhou Q."/>
            <person name="Bi G."/>
            <person name="Li C."/>
            <person name="Du R."/>
            <person name="Wang X."/>
            <person name="Sun T."/>
            <person name="Guo L."/>
            <person name="Liang H."/>
            <person name="Lu P."/>
            <person name="Wu Y."/>
            <person name="Zhang Z."/>
            <person name="Ro D.K."/>
            <person name="Shang Y."/>
            <person name="Huang S."/>
            <person name="Yan J."/>
        </authorList>
    </citation>
    <scope>NUCLEOTIDE SEQUENCE [LARGE SCALE GENOMIC DNA]</scope>
    <source>
        <strain evidence="1">Ta-2019</strain>
    </source>
</reference>
<dbReference type="AlphaFoldDB" id="A0AA38GT22"/>
<protein>
    <submittedName>
        <fullName evidence="1">Uncharacterized protein</fullName>
    </submittedName>
</protein>
<name>A0AA38GT22_TAXCH</name>
<evidence type="ECO:0000313" key="1">
    <source>
        <dbReference type="EMBL" id="KAH9327325.1"/>
    </source>
</evidence>
<proteinExistence type="predicted"/>
<dbReference type="EMBL" id="JAHRHJ020000002">
    <property type="protein sequence ID" value="KAH9327325.1"/>
    <property type="molecule type" value="Genomic_DNA"/>
</dbReference>
<gene>
    <name evidence="1" type="ORF">KI387_007503</name>
</gene>
<organism evidence="1 2">
    <name type="scientific">Taxus chinensis</name>
    <name type="common">Chinese yew</name>
    <name type="synonym">Taxus wallichiana var. chinensis</name>
    <dbReference type="NCBI Taxonomy" id="29808"/>
    <lineage>
        <taxon>Eukaryota</taxon>
        <taxon>Viridiplantae</taxon>
        <taxon>Streptophyta</taxon>
        <taxon>Embryophyta</taxon>
        <taxon>Tracheophyta</taxon>
        <taxon>Spermatophyta</taxon>
        <taxon>Pinopsida</taxon>
        <taxon>Pinidae</taxon>
        <taxon>Conifers II</taxon>
        <taxon>Cupressales</taxon>
        <taxon>Taxaceae</taxon>
        <taxon>Taxus</taxon>
    </lineage>
</organism>
<feature type="non-terminal residue" evidence="1">
    <location>
        <position position="1"/>
    </location>
</feature>
<keyword evidence="2" id="KW-1185">Reference proteome</keyword>
<dbReference type="Proteomes" id="UP000824469">
    <property type="component" value="Unassembled WGS sequence"/>
</dbReference>
<sequence length="62" mass="6733">ASVPVSESTFGTRVKFWPCEGVEENATEIEKIGEEYAAIESLCSLLQPPSLISAFPHPPVRS</sequence>
<accession>A0AA38GT22</accession>
<feature type="non-terminal residue" evidence="1">
    <location>
        <position position="62"/>
    </location>
</feature>
<comment type="caution">
    <text evidence="1">The sequence shown here is derived from an EMBL/GenBank/DDBJ whole genome shotgun (WGS) entry which is preliminary data.</text>
</comment>